<dbReference type="RefSeq" id="WP_131283940.1">
    <property type="nucleotide sequence ID" value="NZ_RXLP01000019.1"/>
</dbReference>
<dbReference type="AlphaFoldDB" id="A0A4R0QXQ4"/>
<reference evidence="2 3" key="1">
    <citation type="submission" date="2018-12" db="EMBL/GenBank/DDBJ databases">
        <title>Alloscrdovia theropitheci sp. nov: a novel taxon from the feces of the bleeding-herat monkey (Theropithecus geleda).</title>
        <authorList>
            <person name="Modesto M."/>
        </authorList>
    </citation>
    <scope>NUCLEOTIDE SEQUENCE [LARGE SCALE GENOMIC DNA]</scope>
    <source>
        <strain evidence="2 3">GLDI4/2</strain>
    </source>
</reference>
<feature type="transmembrane region" description="Helical" evidence="1">
    <location>
        <begin position="12"/>
        <end position="35"/>
    </location>
</feature>
<gene>
    <name evidence="2" type="ORF">EJ419_04270</name>
</gene>
<organism evidence="2 3">
    <name type="scientific">Alloscardovia theropitheci</name>
    <dbReference type="NCBI Taxonomy" id="2496842"/>
    <lineage>
        <taxon>Bacteria</taxon>
        <taxon>Bacillati</taxon>
        <taxon>Actinomycetota</taxon>
        <taxon>Actinomycetes</taxon>
        <taxon>Bifidobacteriales</taxon>
        <taxon>Bifidobacteriaceae</taxon>
        <taxon>Alloscardovia</taxon>
    </lineage>
</organism>
<proteinExistence type="predicted"/>
<keyword evidence="1" id="KW-0472">Membrane</keyword>
<sequence>MNSGVRRRRKGFLICGVIGSLVCAILGGLVLTYILHEKQEHDYMYSVVTSNEAKKLIENELRYVDSAALTSDGEIKSYRIDMDTIEHNPMGGIMVDIILNNDPEMDMSVIFEKDNPEEKLELNLMSMSEKMDKLYQRKEVSGESLSNE</sequence>
<keyword evidence="1" id="KW-0812">Transmembrane</keyword>
<dbReference type="Pfam" id="PF07006">
    <property type="entry name" value="DUF1310"/>
    <property type="match status" value="1"/>
</dbReference>
<evidence type="ECO:0000256" key="1">
    <source>
        <dbReference type="SAM" id="Phobius"/>
    </source>
</evidence>
<evidence type="ECO:0000313" key="3">
    <source>
        <dbReference type="Proteomes" id="UP000291289"/>
    </source>
</evidence>
<name>A0A4R0QXQ4_9BIFI</name>
<protein>
    <submittedName>
        <fullName evidence="2">DUF1310 family protein</fullName>
    </submittedName>
</protein>
<dbReference type="InterPro" id="IPR010738">
    <property type="entry name" value="DUF1310"/>
</dbReference>
<dbReference type="Proteomes" id="UP000291289">
    <property type="component" value="Unassembled WGS sequence"/>
</dbReference>
<keyword evidence="3" id="KW-1185">Reference proteome</keyword>
<evidence type="ECO:0000313" key="2">
    <source>
        <dbReference type="EMBL" id="TCD54261.1"/>
    </source>
</evidence>
<dbReference type="EMBL" id="RXLP01000019">
    <property type="protein sequence ID" value="TCD54261.1"/>
    <property type="molecule type" value="Genomic_DNA"/>
</dbReference>
<dbReference type="OrthoDB" id="2235740at2"/>
<keyword evidence="1" id="KW-1133">Transmembrane helix</keyword>
<accession>A0A4R0QXQ4</accession>
<comment type="caution">
    <text evidence="2">The sequence shown here is derived from an EMBL/GenBank/DDBJ whole genome shotgun (WGS) entry which is preliminary data.</text>
</comment>